<dbReference type="InterPro" id="IPR036259">
    <property type="entry name" value="MFS_trans_sf"/>
</dbReference>
<keyword evidence="8" id="KW-0406">Ion transport</keyword>
<comment type="function">
    <text evidence="1">Mediates high-affinity intracellular uptake of the rare oligo-element molybdenum.</text>
</comment>
<reference evidence="15 16" key="1">
    <citation type="submission" date="2023-09" db="EMBL/GenBank/DDBJ databases">
        <title>Pangenome analysis of Batrachochytrium dendrobatidis and related Chytrids.</title>
        <authorList>
            <person name="Yacoub M.N."/>
            <person name="Stajich J.E."/>
            <person name="James T.Y."/>
        </authorList>
    </citation>
    <scope>NUCLEOTIDE SEQUENCE [LARGE SCALE GENOMIC DNA]</scope>
    <source>
        <strain evidence="15 16">JEL0888</strain>
    </source>
</reference>
<dbReference type="SUPFAM" id="SSF103473">
    <property type="entry name" value="MFS general substrate transporter"/>
    <property type="match status" value="1"/>
</dbReference>
<dbReference type="EMBL" id="JADGIZ020000057">
    <property type="protein sequence ID" value="KAL2912828.1"/>
    <property type="molecule type" value="Genomic_DNA"/>
</dbReference>
<keyword evidence="6 13" id="KW-0812">Transmembrane</keyword>
<dbReference type="PANTHER" id="PTHR23516">
    <property type="entry name" value="SAM (S-ADENOSYL METHIONINE) TRANSPORTER"/>
    <property type="match status" value="1"/>
</dbReference>
<accession>A0ABR4N029</accession>
<proteinExistence type="predicted"/>
<feature type="transmembrane region" description="Helical" evidence="13">
    <location>
        <begin position="310"/>
        <end position="331"/>
    </location>
</feature>
<evidence type="ECO:0000256" key="8">
    <source>
        <dbReference type="ARBA" id="ARBA00023065"/>
    </source>
</evidence>
<evidence type="ECO:0000256" key="10">
    <source>
        <dbReference type="ARBA" id="ARBA00030646"/>
    </source>
</evidence>
<feature type="transmembrane region" description="Helical" evidence="13">
    <location>
        <begin position="377"/>
        <end position="394"/>
    </location>
</feature>
<evidence type="ECO:0000256" key="2">
    <source>
        <dbReference type="ARBA" id="ARBA00004651"/>
    </source>
</evidence>
<evidence type="ECO:0000256" key="5">
    <source>
        <dbReference type="ARBA" id="ARBA00022475"/>
    </source>
</evidence>
<evidence type="ECO:0000313" key="16">
    <source>
        <dbReference type="Proteomes" id="UP001527925"/>
    </source>
</evidence>
<evidence type="ECO:0000256" key="13">
    <source>
        <dbReference type="SAM" id="Phobius"/>
    </source>
</evidence>
<evidence type="ECO:0000256" key="6">
    <source>
        <dbReference type="ARBA" id="ARBA00022692"/>
    </source>
</evidence>
<dbReference type="PANTHER" id="PTHR23516:SF1">
    <property type="entry name" value="MOLYBDATE-ANION TRANSPORTER"/>
    <property type="match status" value="1"/>
</dbReference>
<evidence type="ECO:0000256" key="14">
    <source>
        <dbReference type="SAM" id="SignalP"/>
    </source>
</evidence>
<keyword evidence="16" id="KW-1185">Reference proteome</keyword>
<feature type="transmembrane region" description="Helical" evidence="13">
    <location>
        <begin position="139"/>
        <end position="161"/>
    </location>
</feature>
<feature type="region of interest" description="Disordered" evidence="12">
    <location>
        <begin position="538"/>
        <end position="562"/>
    </location>
</feature>
<dbReference type="Proteomes" id="UP001527925">
    <property type="component" value="Unassembled WGS sequence"/>
</dbReference>
<sequence>MSGSAAASDGASPADSARAGRYQLALLLLIAACAAVSVRAQQRRPAAAAGKPADDQDDEAERGGVPAFAAPRAEWSLASLAALATPAGLRAALRAPRAPFPAFQLNYLAVYGLAFIADWLQGPYIYPLYKSYGYDLDDIALLFVAGFLSSAVFGTFVGSVADRFGRKLGSALYCILYALSCLTKLSPDFTILMIGRLLGGVSTSLLFSVFESWMVAEHRSRGFDESLLSETFAWSTFVNGFVAILSGVIANFVVDIWGLVSPFMVSVLFLMLSLAMIHSSWTENYGAKTAASASPSFMEVVAVIRRDARIFAVGTMQFCFESAMYTFVFLWSPVLEGVVGSGAILPFGVIFSSFMVCMMIGSTLFKMAIERGISHETIIKYTFALAAVALLVPALTKSEFVNNVAFNLFEMCCGLYYPAIGSIRSKVVPEETRSTVMNIFRVPLNLIVVVILLKVDSIAPPVLFVTCASLIGVACWFATAVERAAGGGGGSESMRGAYAPTGAADDGEFVGTAAAAKQGLASASASGVVSRAAAGAGLAQSSSASSSVTADELEMAQVGSRQ</sequence>
<dbReference type="InterPro" id="IPR008509">
    <property type="entry name" value="MOT2/MFSD5"/>
</dbReference>
<feature type="transmembrane region" description="Helical" evidence="13">
    <location>
        <begin position="256"/>
        <end position="277"/>
    </location>
</feature>
<feature type="transmembrane region" description="Helical" evidence="13">
    <location>
        <begin position="231"/>
        <end position="250"/>
    </location>
</feature>
<protein>
    <recommendedName>
        <fullName evidence="3">Molybdate-anion transporter</fullName>
    </recommendedName>
    <alternativeName>
        <fullName evidence="10">Major facilitator superfamily domain-containing protein 5</fullName>
    </alternativeName>
    <alternativeName>
        <fullName evidence="11">Molybdate transporter 2 homolog</fullName>
    </alternativeName>
</protein>
<keyword evidence="14" id="KW-0732">Signal</keyword>
<keyword evidence="9 13" id="KW-0472">Membrane</keyword>
<feature type="transmembrane region" description="Helical" evidence="13">
    <location>
        <begin position="461"/>
        <end position="481"/>
    </location>
</feature>
<comment type="subcellular location">
    <subcellularLocation>
        <location evidence="2">Cell membrane</location>
        <topology evidence="2">Multi-pass membrane protein</topology>
    </subcellularLocation>
</comment>
<dbReference type="Pfam" id="PF05631">
    <property type="entry name" value="MFS_5"/>
    <property type="match status" value="1"/>
</dbReference>
<evidence type="ECO:0000256" key="4">
    <source>
        <dbReference type="ARBA" id="ARBA00022448"/>
    </source>
</evidence>
<dbReference type="Gene3D" id="1.20.1250.20">
    <property type="entry name" value="MFS general substrate transporter like domains"/>
    <property type="match status" value="1"/>
</dbReference>
<feature type="transmembrane region" description="Helical" evidence="13">
    <location>
        <begin position="168"/>
        <end position="185"/>
    </location>
</feature>
<keyword evidence="4" id="KW-0813">Transport</keyword>
<feature type="transmembrane region" description="Helical" evidence="13">
    <location>
        <begin position="105"/>
        <end position="127"/>
    </location>
</feature>
<dbReference type="CDD" id="cd17487">
    <property type="entry name" value="MFS_MFSD5_like"/>
    <property type="match status" value="1"/>
</dbReference>
<evidence type="ECO:0000256" key="7">
    <source>
        <dbReference type="ARBA" id="ARBA00022989"/>
    </source>
</evidence>
<feature type="transmembrane region" description="Helical" evidence="13">
    <location>
        <begin position="343"/>
        <end position="365"/>
    </location>
</feature>
<feature type="chain" id="PRO_5047365647" description="Molybdate-anion transporter" evidence="14">
    <location>
        <begin position="41"/>
        <end position="562"/>
    </location>
</feature>
<evidence type="ECO:0000256" key="1">
    <source>
        <dbReference type="ARBA" id="ARBA00003019"/>
    </source>
</evidence>
<feature type="signal peptide" evidence="14">
    <location>
        <begin position="1"/>
        <end position="40"/>
    </location>
</feature>
<name>A0ABR4N029_9FUNG</name>
<comment type="caution">
    <text evidence="15">The sequence shown here is derived from an EMBL/GenBank/DDBJ whole genome shotgun (WGS) entry which is preliminary data.</text>
</comment>
<evidence type="ECO:0000256" key="3">
    <source>
        <dbReference type="ARBA" id="ARBA00021242"/>
    </source>
</evidence>
<organism evidence="15 16">
    <name type="scientific">Polyrhizophydium stewartii</name>
    <dbReference type="NCBI Taxonomy" id="2732419"/>
    <lineage>
        <taxon>Eukaryota</taxon>
        <taxon>Fungi</taxon>
        <taxon>Fungi incertae sedis</taxon>
        <taxon>Chytridiomycota</taxon>
        <taxon>Chytridiomycota incertae sedis</taxon>
        <taxon>Chytridiomycetes</taxon>
        <taxon>Rhizophydiales</taxon>
        <taxon>Rhizophydiales incertae sedis</taxon>
        <taxon>Polyrhizophydium</taxon>
    </lineage>
</organism>
<evidence type="ECO:0000313" key="15">
    <source>
        <dbReference type="EMBL" id="KAL2912828.1"/>
    </source>
</evidence>
<evidence type="ECO:0000256" key="9">
    <source>
        <dbReference type="ARBA" id="ARBA00023136"/>
    </source>
</evidence>
<keyword evidence="5" id="KW-1003">Cell membrane</keyword>
<feature type="transmembrane region" description="Helical" evidence="13">
    <location>
        <begin position="191"/>
        <end position="210"/>
    </location>
</feature>
<keyword evidence="7 13" id="KW-1133">Transmembrane helix</keyword>
<evidence type="ECO:0000256" key="12">
    <source>
        <dbReference type="SAM" id="MobiDB-lite"/>
    </source>
</evidence>
<gene>
    <name evidence="15" type="ORF">HK105_207715</name>
</gene>
<evidence type="ECO:0000256" key="11">
    <source>
        <dbReference type="ARBA" id="ARBA00032555"/>
    </source>
</evidence>
<feature type="compositionally biased region" description="Low complexity" evidence="12">
    <location>
        <begin position="538"/>
        <end position="550"/>
    </location>
</feature>